<dbReference type="InterPro" id="IPR036188">
    <property type="entry name" value="FAD/NAD-bd_sf"/>
</dbReference>
<gene>
    <name evidence="4" type="ordered locus">Halhy_5005</name>
</gene>
<evidence type="ECO:0000256" key="1">
    <source>
        <dbReference type="ARBA" id="ARBA00022630"/>
    </source>
</evidence>
<keyword evidence="1" id="KW-0285">Flavoprotein</keyword>
<name>F4L1A1_HALH1</name>
<protein>
    <submittedName>
        <fullName evidence="4">4-hydroxybenzoate 3-monooxygenase</fullName>
        <ecNumber evidence="4">1.14.13.2</ecNumber>
    </submittedName>
</protein>
<sequence length="401" mass="44997">MFLFVNTYIMHHHSRIGIIGAGPAGLTLALLLQRSGIPCVILENRSRDYVESRVRAGLLEQNTVDLLQELGAGARLAAEGLEHHGVIFSFNGNRIRVPFDELTGGRRITIYGQQEVVKDLIATVLSRGIDIHFEAEATAIEGIDSTQSAIHFTQNGAAHTLRCDVVAGCDGFHGISRKTMPPGSYREFRHEYPFSWLGILANIAPSSDELIYAYHERGFALHSLRSPSVSRLYLQVDNEDKIDAWPDERIWEELSIRLGTEGWSLQSGPIFEKTITPMRSFMIDNMQHGRLFLAGDAAHIVPPTGGKGLNLAVADIRWLAQALIHFYDTQQNDLLEQYSTNCLRRIWRAQDFSNFMTRLFHKQAEHGSYENLLQKAKFDYIGSSQAQATTIAENYVGLKDI</sequence>
<dbReference type="InterPro" id="IPR002938">
    <property type="entry name" value="FAD-bd"/>
</dbReference>
<dbReference type="GO" id="GO:0018659">
    <property type="term" value="F:4-hydroxybenzoate 3-monooxygenase activity"/>
    <property type="evidence" value="ECO:0007669"/>
    <property type="project" value="UniProtKB-EC"/>
</dbReference>
<keyword evidence="2" id="KW-0274">FAD</keyword>
<evidence type="ECO:0000313" key="5">
    <source>
        <dbReference type="Proteomes" id="UP000008461"/>
    </source>
</evidence>
<dbReference type="Gene3D" id="3.50.50.60">
    <property type="entry name" value="FAD/NAD(P)-binding domain"/>
    <property type="match status" value="1"/>
</dbReference>
<dbReference type="PANTHER" id="PTHR43004:SF3">
    <property type="entry name" value="P-HYDROXYBENZOATE HYDROXYLASE"/>
    <property type="match status" value="1"/>
</dbReference>
<reference key="2">
    <citation type="submission" date="2011-04" db="EMBL/GenBank/DDBJ databases">
        <title>Complete sequence of chromosome of Haliscomenobacter hydrossis DSM 1100.</title>
        <authorList>
            <consortium name="US DOE Joint Genome Institute (JGI-PGF)"/>
            <person name="Lucas S."/>
            <person name="Han J."/>
            <person name="Lapidus A."/>
            <person name="Bruce D."/>
            <person name="Goodwin L."/>
            <person name="Pitluck S."/>
            <person name="Peters L."/>
            <person name="Kyrpides N."/>
            <person name="Mavromatis K."/>
            <person name="Ivanova N."/>
            <person name="Ovchinnikova G."/>
            <person name="Pagani I."/>
            <person name="Daligault H."/>
            <person name="Detter J.C."/>
            <person name="Han C."/>
            <person name="Land M."/>
            <person name="Hauser L."/>
            <person name="Markowitz V."/>
            <person name="Cheng J.-F."/>
            <person name="Hugenholtz P."/>
            <person name="Woyke T."/>
            <person name="Wu D."/>
            <person name="Verbarg S."/>
            <person name="Frueling A."/>
            <person name="Brambilla E."/>
            <person name="Klenk H.-P."/>
            <person name="Eisen J.A."/>
        </authorList>
    </citation>
    <scope>NUCLEOTIDE SEQUENCE</scope>
    <source>
        <strain>DSM 1100</strain>
    </source>
</reference>
<evidence type="ECO:0000313" key="4">
    <source>
        <dbReference type="EMBL" id="AEE52833.1"/>
    </source>
</evidence>
<proteinExistence type="predicted"/>
<keyword evidence="4" id="KW-0560">Oxidoreductase</keyword>
<evidence type="ECO:0000259" key="3">
    <source>
        <dbReference type="Pfam" id="PF01494"/>
    </source>
</evidence>
<dbReference type="Proteomes" id="UP000008461">
    <property type="component" value="Chromosome"/>
</dbReference>
<dbReference type="eggNOG" id="COG0654">
    <property type="taxonomic scope" value="Bacteria"/>
</dbReference>
<organism evidence="4 5">
    <name type="scientific">Haliscomenobacter hydrossis (strain ATCC 27775 / DSM 1100 / LMG 10767 / O)</name>
    <dbReference type="NCBI Taxonomy" id="760192"/>
    <lineage>
        <taxon>Bacteria</taxon>
        <taxon>Pseudomonadati</taxon>
        <taxon>Bacteroidota</taxon>
        <taxon>Saprospiria</taxon>
        <taxon>Saprospirales</taxon>
        <taxon>Haliscomenobacteraceae</taxon>
        <taxon>Haliscomenobacter</taxon>
    </lineage>
</organism>
<dbReference type="AlphaFoldDB" id="F4L1A1"/>
<accession>F4L1A1</accession>
<dbReference type="EC" id="1.14.13.2" evidence="4"/>
<dbReference type="InterPro" id="IPR050641">
    <property type="entry name" value="RIFMO-like"/>
</dbReference>
<dbReference type="Pfam" id="PF01494">
    <property type="entry name" value="FAD_binding_3"/>
    <property type="match status" value="1"/>
</dbReference>
<feature type="domain" description="FAD-binding" evidence="3">
    <location>
        <begin position="16"/>
        <end position="353"/>
    </location>
</feature>
<dbReference type="PANTHER" id="PTHR43004">
    <property type="entry name" value="TRK SYSTEM POTASSIUM UPTAKE PROTEIN"/>
    <property type="match status" value="1"/>
</dbReference>
<evidence type="ECO:0000256" key="2">
    <source>
        <dbReference type="ARBA" id="ARBA00022827"/>
    </source>
</evidence>
<dbReference type="NCBIfam" id="NF006091">
    <property type="entry name" value="PRK08243.1"/>
    <property type="match status" value="1"/>
</dbReference>
<dbReference type="GO" id="GO:0071949">
    <property type="term" value="F:FAD binding"/>
    <property type="evidence" value="ECO:0007669"/>
    <property type="project" value="InterPro"/>
</dbReference>
<dbReference type="Gene3D" id="3.30.9.10">
    <property type="entry name" value="D-Amino Acid Oxidase, subunit A, domain 2"/>
    <property type="match status" value="1"/>
</dbReference>
<dbReference type="EMBL" id="CP002691">
    <property type="protein sequence ID" value="AEE52833.1"/>
    <property type="molecule type" value="Genomic_DNA"/>
</dbReference>
<dbReference type="SUPFAM" id="SSF54373">
    <property type="entry name" value="FAD-linked reductases, C-terminal domain"/>
    <property type="match status" value="1"/>
</dbReference>
<dbReference type="KEGG" id="hhy:Halhy_5005"/>
<dbReference type="STRING" id="760192.Halhy_5005"/>
<reference evidence="4 5" key="1">
    <citation type="journal article" date="2011" name="Stand. Genomic Sci.">
        <title>Complete genome sequence of Haliscomenobacter hydrossis type strain (O).</title>
        <authorList>
            <consortium name="US DOE Joint Genome Institute (JGI-PGF)"/>
            <person name="Daligault H."/>
            <person name="Lapidus A."/>
            <person name="Zeytun A."/>
            <person name="Nolan M."/>
            <person name="Lucas S."/>
            <person name="Del Rio T.G."/>
            <person name="Tice H."/>
            <person name="Cheng J.F."/>
            <person name="Tapia R."/>
            <person name="Han C."/>
            <person name="Goodwin L."/>
            <person name="Pitluck S."/>
            <person name="Liolios K."/>
            <person name="Pagani I."/>
            <person name="Ivanova N."/>
            <person name="Huntemann M."/>
            <person name="Mavromatis K."/>
            <person name="Mikhailova N."/>
            <person name="Pati A."/>
            <person name="Chen A."/>
            <person name="Palaniappan K."/>
            <person name="Land M."/>
            <person name="Hauser L."/>
            <person name="Brambilla E.M."/>
            <person name="Rohde M."/>
            <person name="Verbarg S."/>
            <person name="Goker M."/>
            <person name="Bristow J."/>
            <person name="Eisen J.A."/>
            <person name="Markowitz V."/>
            <person name="Hugenholtz P."/>
            <person name="Kyrpides N.C."/>
            <person name="Klenk H.P."/>
            <person name="Woyke T."/>
        </authorList>
    </citation>
    <scope>NUCLEOTIDE SEQUENCE [LARGE SCALE GENOMIC DNA]</scope>
    <source>
        <strain evidence="5">ATCC 27775 / DSM 1100 / LMG 10767 / O</strain>
    </source>
</reference>
<keyword evidence="5" id="KW-1185">Reference proteome</keyword>
<dbReference type="SUPFAM" id="SSF51905">
    <property type="entry name" value="FAD/NAD(P)-binding domain"/>
    <property type="match status" value="1"/>
</dbReference>
<dbReference type="PRINTS" id="PR00420">
    <property type="entry name" value="RNGMNOXGNASE"/>
</dbReference>
<dbReference type="HOGENOM" id="CLU_057691_0_0_10"/>